<protein>
    <submittedName>
        <fullName evidence="2">Uncharacterized protein</fullName>
    </submittedName>
</protein>
<keyword evidence="3" id="KW-1185">Reference proteome</keyword>
<accession>A0A3F3Q0R0</accession>
<evidence type="ECO:0000313" key="3">
    <source>
        <dbReference type="Proteomes" id="UP000253729"/>
    </source>
</evidence>
<organism evidence="2 3">
    <name type="scientific">Aspergillus welwitschiae</name>
    <dbReference type="NCBI Taxonomy" id="1341132"/>
    <lineage>
        <taxon>Eukaryota</taxon>
        <taxon>Fungi</taxon>
        <taxon>Dikarya</taxon>
        <taxon>Ascomycota</taxon>
        <taxon>Pezizomycotina</taxon>
        <taxon>Eurotiomycetes</taxon>
        <taxon>Eurotiomycetidae</taxon>
        <taxon>Eurotiales</taxon>
        <taxon>Aspergillaceae</taxon>
        <taxon>Aspergillus</taxon>
        <taxon>Aspergillus subgen. Circumdati</taxon>
    </lineage>
</organism>
<dbReference type="Proteomes" id="UP000253729">
    <property type="component" value="Unassembled WGS sequence"/>
</dbReference>
<gene>
    <name evidence="2" type="ORF">BDQ94DRAFT_40315</name>
</gene>
<sequence>MLDLSPPQRSSSYHLLQFNPPLLFTAGFSSPNQGRQCGRDLAENGGGREAEGGDRKRRATESPKPPTSIFRRHSKCVPFLFFLLLPLQPTPRAYRRPINSRSLYLYLHEGEKKEIRTRIRLAICQHDYLKDKT</sequence>
<name>A0A3F3Q0R0_9EURO</name>
<dbReference type="GeneID" id="38144034"/>
<evidence type="ECO:0000313" key="2">
    <source>
        <dbReference type="EMBL" id="RDH32738.1"/>
    </source>
</evidence>
<dbReference type="AlphaFoldDB" id="A0A3F3Q0R0"/>
<evidence type="ECO:0000256" key="1">
    <source>
        <dbReference type="SAM" id="MobiDB-lite"/>
    </source>
</evidence>
<reference evidence="2 3" key="1">
    <citation type="submission" date="2018-07" db="EMBL/GenBank/DDBJ databases">
        <title>The genomes of Aspergillus section Nigri reveals drivers in fungal speciation.</title>
        <authorList>
            <consortium name="DOE Joint Genome Institute"/>
            <person name="Vesth T.C."/>
            <person name="Nybo J."/>
            <person name="Theobald S."/>
            <person name="Brandl J."/>
            <person name="Frisvad J.C."/>
            <person name="Nielsen K.F."/>
            <person name="Lyhne E.K."/>
            <person name="Kogle M.E."/>
            <person name="Kuo A."/>
            <person name="Riley R."/>
            <person name="Clum A."/>
            <person name="Nolan M."/>
            <person name="Lipzen A."/>
            <person name="Salamov A."/>
            <person name="Henrissat B."/>
            <person name="Wiebenga A."/>
            <person name="De vries R.P."/>
            <person name="Grigoriev I.V."/>
            <person name="Mortensen U.H."/>
            <person name="Andersen M.R."/>
            <person name="Baker S.E."/>
        </authorList>
    </citation>
    <scope>NUCLEOTIDE SEQUENCE [LARGE SCALE GENOMIC DNA]</scope>
    <source>
        <strain evidence="2 3">CBS 139.54b</strain>
    </source>
</reference>
<feature type="region of interest" description="Disordered" evidence="1">
    <location>
        <begin position="27"/>
        <end position="70"/>
    </location>
</feature>
<proteinExistence type="predicted"/>
<dbReference type="RefSeq" id="XP_026625760.1">
    <property type="nucleotide sequence ID" value="XM_026775678.1"/>
</dbReference>
<dbReference type="EMBL" id="KZ852049">
    <property type="protein sequence ID" value="RDH32738.1"/>
    <property type="molecule type" value="Genomic_DNA"/>
</dbReference>
<feature type="compositionally biased region" description="Basic and acidic residues" evidence="1">
    <location>
        <begin position="37"/>
        <end position="54"/>
    </location>
</feature>